<dbReference type="AlphaFoldDB" id="A0A0A9AUJ5"/>
<reference evidence="1" key="1">
    <citation type="submission" date="2014-09" db="EMBL/GenBank/DDBJ databases">
        <authorList>
            <person name="Magalhaes I.L.F."/>
            <person name="Oliveira U."/>
            <person name="Santos F.R."/>
            <person name="Vidigal T.H.D.A."/>
            <person name="Brescovit A.D."/>
            <person name="Santos A.J."/>
        </authorList>
    </citation>
    <scope>NUCLEOTIDE SEQUENCE</scope>
    <source>
        <tissue evidence="1">Shoot tissue taken approximately 20 cm above the soil surface</tissue>
    </source>
</reference>
<dbReference type="EMBL" id="GBRH01242476">
    <property type="protein sequence ID" value="JAD55419.1"/>
    <property type="molecule type" value="Transcribed_RNA"/>
</dbReference>
<sequence>MYKCNNNMLVAVWLCLTSSGS</sequence>
<protein>
    <submittedName>
        <fullName evidence="1">Uncharacterized protein</fullName>
    </submittedName>
</protein>
<proteinExistence type="predicted"/>
<name>A0A0A9AUJ5_ARUDO</name>
<reference evidence="1" key="2">
    <citation type="journal article" date="2015" name="Data Brief">
        <title>Shoot transcriptome of the giant reed, Arundo donax.</title>
        <authorList>
            <person name="Barrero R.A."/>
            <person name="Guerrero F.D."/>
            <person name="Moolhuijzen P."/>
            <person name="Goolsby J.A."/>
            <person name="Tidwell J."/>
            <person name="Bellgard S.E."/>
            <person name="Bellgard M.I."/>
        </authorList>
    </citation>
    <scope>NUCLEOTIDE SEQUENCE</scope>
    <source>
        <tissue evidence="1">Shoot tissue taken approximately 20 cm above the soil surface</tissue>
    </source>
</reference>
<accession>A0A0A9AUJ5</accession>
<organism evidence="1">
    <name type="scientific">Arundo donax</name>
    <name type="common">Giant reed</name>
    <name type="synonym">Donax arundinaceus</name>
    <dbReference type="NCBI Taxonomy" id="35708"/>
    <lineage>
        <taxon>Eukaryota</taxon>
        <taxon>Viridiplantae</taxon>
        <taxon>Streptophyta</taxon>
        <taxon>Embryophyta</taxon>
        <taxon>Tracheophyta</taxon>
        <taxon>Spermatophyta</taxon>
        <taxon>Magnoliopsida</taxon>
        <taxon>Liliopsida</taxon>
        <taxon>Poales</taxon>
        <taxon>Poaceae</taxon>
        <taxon>PACMAD clade</taxon>
        <taxon>Arundinoideae</taxon>
        <taxon>Arundineae</taxon>
        <taxon>Arundo</taxon>
    </lineage>
</organism>
<evidence type="ECO:0000313" key="1">
    <source>
        <dbReference type="EMBL" id="JAD55419.1"/>
    </source>
</evidence>